<sequence length="108" mass="11759">MTKVKIFIVGEAELNPPKTGTNQPDAIIFKRGSLYTAKITIGGEEHFTGDVIIDKNGSLQISISPSTIIPNTLYSIFSLLLEEDKGRTIKEIKASNVNVIDIDKSKAP</sequence>
<dbReference type="Proteomes" id="UP000614216">
    <property type="component" value="Unassembled WGS sequence"/>
</dbReference>
<comment type="caution">
    <text evidence="1">The sequence shown here is derived from an EMBL/GenBank/DDBJ whole genome shotgun (WGS) entry which is preliminary data.</text>
</comment>
<name>A0A937FYL7_9BACT</name>
<gene>
    <name evidence="1" type="ORF">JMN32_19745</name>
</gene>
<evidence type="ECO:0000313" key="1">
    <source>
        <dbReference type="EMBL" id="MBL6448554.1"/>
    </source>
</evidence>
<organism evidence="1 2">
    <name type="scientific">Fulvivirga marina</name>
    <dbReference type="NCBI Taxonomy" id="2494733"/>
    <lineage>
        <taxon>Bacteria</taxon>
        <taxon>Pseudomonadati</taxon>
        <taxon>Bacteroidota</taxon>
        <taxon>Cytophagia</taxon>
        <taxon>Cytophagales</taxon>
        <taxon>Fulvivirgaceae</taxon>
        <taxon>Fulvivirga</taxon>
    </lineage>
</organism>
<evidence type="ECO:0000313" key="2">
    <source>
        <dbReference type="Proteomes" id="UP000614216"/>
    </source>
</evidence>
<dbReference type="RefSeq" id="WP_202858089.1">
    <property type="nucleotide sequence ID" value="NZ_JAEUGD010000064.1"/>
</dbReference>
<dbReference type="AlphaFoldDB" id="A0A937FYL7"/>
<protein>
    <submittedName>
        <fullName evidence="1">Uncharacterized protein</fullName>
    </submittedName>
</protein>
<dbReference type="EMBL" id="JAEUGD010000064">
    <property type="protein sequence ID" value="MBL6448554.1"/>
    <property type="molecule type" value="Genomic_DNA"/>
</dbReference>
<keyword evidence="2" id="KW-1185">Reference proteome</keyword>
<proteinExistence type="predicted"/>
<reference evidence="1" key="1">
    <citation type="submission" date="2021-01" db="EMBL/GenBank/DDBJ databases">
        <title>Fulvivirga kasyanovii gen. nov., sp nov., a novel member of the phylum Bacteroidetes isolated from seawater in a mussel farm.</title>
        <authorList>
            <person name="Zhao L.-H."/>
            <person name="Wang Z.-J."/>
        </authorList>
    </citation>
    <scope>NUCLEOTIDE SEQUENCE</scope>
    <source>
        <strain evidence="1">29W222</strain>
    </source>
</reference>
<accession>A0A937FYL7</accession>